<dbReference type="GO" id="GO:0000166">
    <property type="term" value="F:nucleotide binding"/>
    <property type="evidence" value="ECO:0007669"/>
    <property type="project" value="InterPro"/>
</dbReference>
<feature type="domain" description="Gfo/Idh/MocA-like oxidoreductase N-terminal" evidence="4">
    <location>
        <begin position="408"/>
        <end position="523"/>
    </location>
</feature>
<evidence type="ECO:0000259" key="4">
    <source>
        <dbReference type="Pfam" id="PF01408"/>
    </source>
</evidence>
<dbReference type="Proteomes" id="UP000030106">
    <property type="component" value="Unassembled WGS sequence"/>
</dbReference>
<organism evidence="6 7">
    <name type="scientific">Beauveria bassiana D1-5</name>
    <dbReference type="NCBI Taxonomy" id="1245745"/>
    <lineage>
        <taxon>Eukaryota</taxon>
        <taxon>Fungi</taxon>
        <taxon>Dikarya</taxon>
        <taxon>Ascomycota</taxon>
        <taxon>Pezizomycotina</taxon>
        <taxon>Sordariomycetes</taxon>
        <taxon>Hypocreomycetidae</taxon>
        <taxon>Hypocreales</taxon>
        <taxon>Cordycipitaceae</taxon>
        <taxon>Beauveria</taxon>
    </lineage>
</organism>
<dbReference type="STRING" id="1245745.A0A0A2W478"/>
<dbReference type="PANTHER" id="PTHR42840">
    <property type="entry name" value="NAD(P)-BINDING ROSSMANN-FOLD SUPERFAMILY PROTEIN-RELATED"/>
    <property type="match status" value="1"/>
</dbReference>
<name>A0A0A2W478_BEABA</name>
<keyword evidence="3" id="KW-0539">Nucleus</keyword>
<dbReference type="GO" id="GO:0016491">
    <property type="term" value="F:oxidoreductase activity"/>
    <property type="evidence" value="ECO:0007669"/>
    <property type="project" value="UniProtKB-KW"/>
</dbReference>
<feature type="domain" description="GFO/IDH/MocA-like oxidoreductase" evidence="5">
    <location>
        <begin position="539"/>
        <end position="665"/>
    </location>
</feature>
<comment type="similarity">
    <text evidence="1">Belongs to the Gfo/Idh/MocA family.</text>
</comment>
<dbReference type="GO" id="GO:0005737">
    <property type="term" value="C:cytoplasm"/>
    <property type="evidence" value="ECO:0007669"/>
    <property type="project" value="TreeGrafter"/>
</dbReference>
<dbReference type="SUPFAM" id="SSF55347">
    <property type="entry name" value="Glyceraldehyde-3-phosphate dehydrogenase-like, C-terminal domain"/>
    <property type="match status" value="1"/>
</dbReference>
<dbReference type="Gene3D" id="3.30.360.10">
    <property type="entry name" value="Dihydrodipicolinate Reductase, domain 2"/>
    <property type="match status" value="1"/>
</dbReference>
<dbReference type="InterPro" id="IPR000683">
    <property type="entry name" value="Gfo/Idh/MocA-like_OxRdtase_N"/>
</dbReference>
<dbReference type="Gene3D" id="3.40.50.720">
    <property type="entry name" value="NAD(P)-binding Rossmann-like Domain"/>
    <property type="match status" value="1"/>
</dbReference>
<dbReference type="Pfam" id="PF11951">
    <property type="entry name" value="Fungal_trans_2"/>
    <property type="match status" value="1"/>
</dbReference>
<protein>
    <submittedName>
        <fullName evidence="6">Putative oxidoreductase yisS</fullName>
    </submittedName>
</protein>
<evidence type="ECO:0000256" key="2">
    <source>
        <dbReference type="ARBA" id="ARBA00023002"/>
    </source>
</evidence>
<reference evidence="6 7" key="1">
    <citation type="submission" date="2012-10" db="EMBL/GenBank/DDBJ databases">
        <title>Genome sequencing and analysis of entomopathogenic fungi Beauveria bassiana D1-5.</title>
        <authorList>
            <person name="Li Q."/>
            <person name="Wang L."/>
            <person name="Zhang Z."/>
            <person name="Wang Q."/>
            <person name="Ren J."/>
            <person name="Wang M."/>
            <person name="Xu W."/>
            <person name="Wang J."/>
            <person name="Lu Y."/>
            <person name="Du Q."/>
            <person name="Sun Z."/>
        </authorList>
    </citation>
    <scope>NUCLEOTIDE SEQUENCE [LARGE SCALE GENOMIC DNA]</scope>
    <source>
        <strain evidence="6 7">D1-5</strain>
    </source>
</reference>
<evidence type="ECO:0000256" key="3">
    <source>
        <dbReference type="ARBA" id="ARBA00023242"/>
    </source>
</evidence>
<dbReference type="EMBL" id="ANFO01000641">
    <property type="protein sequence ID" value="KGQ07764.1"/>
    <property type="molecule type" value="Genomic_DNA"/>
</dbReference>
<dbReference type="InterPro" id="IPR055170">
    <property type="entry name" value="GFO_IDH_MocA-like_dom"/>
</dbReference>
<dbReference type="PANTHER" id="PTHR42840:SF3">
    <property type="entry name" value="BINDING ROSSMANN FOLD OXIDOREDUCTASE, PUTATIVE (AFU_ORTHOLOGUE AFUA_2G10240)-RELATED"/>
    <property type="match status" value="1"/>
</dbReference>
<dbReference type="FunFam" id="3.30.360.10:FF:000017">
    <property type="entry name" value="Oxidoreductase family NAD-binding Rossmann fold"/>
    <property type="match status" value="1"/>
</dbReference>
<dbReference type="AlphaFoldDB" id="A0A0A2W478"/>
<dbReference type="SUPFAM" id="SSF51735">
    <property type="entry name" value="NAD(P)-binding Rossmann-fold domains"/>
    <property type="match status" value="1"/>
</dbReference>
<gene>
    <name evidence="6" type="ORF">BBAD15_g6900</name>
</gene>
<evidence type="ECO:0000259" key="5">
    <source>
        <dbReference type="Pfam" id="PF22725"/>
    </source>
</evidence>
<sequence>MRRSHFLTQFTKVRFVDETPYVAEESYPFIPDPVFHSLDDVAVLRNGPRGGGGGMARSPACSLDMALQRGMPDPAERPLCSPPEGSRLLLHSLSSSSTAHCVAFPLRDPDEARLMKYYLEYMCNWFDLCDVSRQFALKVPLRAMSSPTLRNAIFALSSRHLSLRGQFDEYASTRYHQECLRQLSSVSHGSPDLLDDNLLAATILLRTLEELDVPLLGNDYESHLLGIQVFMNTHGPAAVASDLRKASYWVGLRQEVTMALSSQRPIKISLCHSFIDQSLTEASDDMWANRIIVHCADVVQFCFGDDNQRPADYRRLLKYDDDWLHSRPLSFIPVAFSAADPGMGEAFPRIMYLSHSVVISVMHSLLARALLLCHDPTLPKIGVTRQNVLQTRDDEFQSVQRMPPRKLQVGVAGLGRMGKRHALNFFQSVPRAELVAVSSPDADEREWASETFGPFGIRVYESYDAMLQHKGLDAVCVASATTVHATQAIKAIEAGKNVLCEKPLATTAKVSQTVVDAAATRPDLKVMCGFSRRFDEHYRDAYAKMSRGDIGRPSVFRSQTCDMLDPSGFFVAYAEFSGGIFVDCSIHDIDLALWFFNEDDDAKIKSVCAIGITAVEPDLCQYNDRDNAMGLVEFTDGRIVHLYSSRMMAAGQDDSTEIIGTRGKLSVNSLPAANLVRVYEAGGIRQEVPQNYWDRFKNAFAREAVEFTDCCLDDTEVPVKLTTAVAAVRIAAALQQSMITGEKIWFNLLGQQAIKAQL</sequence>
<dbReference type="HOGENOM" id="CLU_367592_0_0_1"/>
<comment type="caution">
    <text evidence="6">The sequence shown here is derived from an EMBL/GenBank/DDBJ whole genome shotgun (WGS) entry which is preliminary data.</text>
</comment>
<dbReference type="OrthoDB" id="446809at2759"/>
<accession>A0A0A2W478</accession>
<dbReference type="GO" id="GO:0006740">
    <property type="term" value="P:NADPH regeneration"/>
    <property type="evidence" value="ECO:0007669"/>
    <property type="project" value="TreeGrafter"/>
</dbReference>
<evidence type="ECO:0000313" key="6">
    <source>
        <dbReference type="EMBL" id="KGQ07764.1"/>
    </source>
</evidence>
<evidence type="ECO:0000256" key="1">
    <source>
        <dbReference type="ARBA" id="ARBA00010928"/>
    </source>
</evidence>
<dbReference type="InterPro" id="IPR021858">
    <property type="entry name" value="Fun_TF"/>
</dbReference>
<dbReference type="eggNOG" id="KOG2741">
    <property type="taxonomic scope" value="Eukaryota"/>
</dbReference>
<dbReference type="Pfam" id="PF22725">
    <property type="entry name" value="GFO_IDH_MocA_C3"/>
    <property type="match status" value="1"/>
</dbReference>
<proteinExistence type="inferred from homology"/>
<dbReference type="Pfam" id="PF01408">
    <property type="entry name" value="GFO_IDH_MocA"/>
    <property type="match status" value="1"/>
</dbReference>
<evidence type="ECO:0000313" key="7">
    <source>
        <dbReference type="Proteomes" id="UP000030106"/>
    </source>
</evidence>
<dbReference type="InterPro" id="IPR036291">
    <property type="entry name" value="NAD(P)-bd_dom_sf"/>
</dbReference>
<keyword evidence="2" id="KW-0560">Oxidoreductase</keyword>